<accession>A0A7I8LC17</accession>
<gene>
    <name evidence="1" type="ORF">SI7747_14016956</name>
    <name evidence="2" type="ORF">SI8410_14018299</name>
</gene>
<protein>
    <submittedName>
        <fullName evidence="2">Uncharacterized protein</fullName>
    </submittedName>
</protein>
<organism evidence="2 3">
    <name type="scientific">Spirodela intermedia</name>
    <name type="common">Intermediate duckweed</name>
    <dbReference type="NCBI Taxonomy" id="51605"/>
    <lineage>
        <taxon>Eukaryota</taxon>
        <taxon>Viridiplantae</taxon>
        <taxon>Streptophyta</taxon>
        <taxon>Embryophyta</taxon>
        <taxon>Tracheophyta</taxon>
        <taxon>Spermatophyta</taxon>
        <taxon>Magnoliopsida</taxon>
        <taxon>Liliopsida</taxon>
        <taxon>Araceae</taxon>
        <taxon>Lemnoideae</taxon>
        <taxon>Spirodela</taxon>
    </lineage>
</organism>
<proteinExistence type="predicted"/>
<dbReference type="EMBL" id="LR743601">
    <property type="protein sequence ID" value="CAA2631308.1"/>
    <property type="molecule type" value="Genomic_DNA"/>
</dbReference>
<evidence type="ECO:0000313" key="3">
    <source>
        <dbReference type="Proteomes" id="UP000663760"/>
    </source>
</evidence>
<name>A0A7I8LC17_SPIIN</name>
<evidence type="ECO:0000313" key="2">
    <source>
        <dbReference type="EMBL" id="CAA7407621.1"/>
    </source>
</evidence>
<dbReference type="EMBL" id="LR746277">
    <property type="protein sequence ID" value="CAA7407621.1"/>
    <property type="molecule type" value="Genomic_DNA"/>
</dbReference>
<dbReference type="OrthoDB" id="1287748at2759"/>
<evidence type="ECO:0000313" key="1">
    <source>
        <dbReference type="EMBL" id="CAA2631308.1"/>
    </source>
</evidence>
<sequence>MEVDCHFITKKIENGILVIQHVRSKEQYADIFTKGLHGPTMRRLLVKLEMEDIYFPT</sequence>
<keyword evidence="3" id="KW-1185">Reference proteome</keyword>
<reference evidence="2" key="1">
    <citation type="submission" date="2020-02" db="EMBL/GenBank/DDBJ databases">
        <authorList>
            <person name="Scholz U."/>
            <person name="Mascher M."/>
            <person name="Fiebig A."/>
        </authorList>
    </citation>
    <scope>NUCLEOTIDE SEQUENCE</scope>
</reference>
<dbReference type="AlphaFoldDB" id="A0A7I8LC17"/>
<dbReference type="Proteomes" id="UP000663760">
    <property type="component" value="Chromosome 14"/>
</dbReference>